<feature type="transmembrane region" description="Helical" evidence="1">
    <location>
        <begin position="135"/>
        <end position="153"/>
    </location>
</feature>
<dbReference type="InterPro" id="IPR050469">
    <property type="entry name" value="Diguanylate_Cyclase"/>
</dbReference>
<dbReference type="PROSITE" id="PS51832">
    <property type="entry name" value="HD_GYP"/>
    <property type="match status" value="1"/>
</dbReference>
<dbReference type="InterPro" id="IPR000160">
    <property type="entry name" value="GGDEF_dom"/>
</dbReference>
<keyword evidence="1" id="KW-0472">Membrane</keyword>
<evidence type="ECO:0000313" key="5">
    <source>
        <dbReference type="Proteomes" id="UP001500729"/>
    </source>
</evidence>
<sequence>MAKTPRQRPGDRAWLYYVMGGSATTLVYYAVPAEGDWLVVRIVLYCLISASAVPAIAVGLARYRPVPRLPWLIIGASQLVYAVADASFYTAHYIFEVTTFPFVADIFYIAHYPAVVAGLLLLIERRSPRRDVPNLLDASLLAVVAAMLSWLFLIEPRVRTDSPPLVTAASLAYPVLDLALFAVALRLMLGSGRRPTSFFLLAYNLLAFMAADSIYVLQQLGGTYGAGNFLDAIWLSGNIALGAAGLHPSMAVLGEPGPAKEQSLGPSRIAALTAAALVAPTMLLVQHGRGAFHDIPVIAAACAVLFLLTIARLVVMVVEQRRLAVTDVLTGLCTRRYFEAHLPQAMARCERAGRPLAVFIIDIDHFKSINDRYGHPVGDRVLVETATRLRRAVREGDVLARYGGEEFALLALDVDRAAVTGMAERLRAAVGGMPVELSTADRAWVTVSVGAAGGDGVGRSPQQLIADADRALYAAKAMGRDRVALGDELEHAPAVDRAAALQYLHAVAERVDRLLSNQPHGRPVGRWARLVCQRLGAAEATCADAELAGRLHDIGKIVLPESILAKPTALSEAEWALMRQHPDHGYRLIRAVAGMGEIAEIVREHHERLDGTGYPRGLAGTEIRFEARVIAVCDAWATMRSDRPYQSPLNTEEALRQLRDGSGGQFDPQVVDAFVELVEQGRIDELTTGSGRPLRA</sequence>
<feature type="transmembrane region" description="Helical" evidence="1">
    <location>
        <begin position="297"/>
        <end position="315"/>
    </location>
</feature>
<dbReference type="PANTHER" id="PTHR45138:SF9">
    <property type="entry name" value="DIGUANYLATE CYCLASE DGCM-RELATED"/>
    <property type="match status" value="1"/>
</dbReference>
<feature type="transmembrane region" description="Helical" evidence="1">
    <location>
        <begin position="72"/>
        <end position="94"/>
    </location>
</feature>
<dbReference type="InterPro" id="IPR037522">
    <property type="entry name" value="HD_GYP_dom"/>
</dbReference>
<organism evidence="4 5">
    <name type="scientific">Saccharopolyspora erythraea</name>
    <name type="common">Streptomyces erythraeus</name>
    <dbReference type="NCBI Taxonomy" id="1836"/>
    <lineage>
        <taxon>Bacteria</taxon>
        <taxon>Bacillati</taxon>
        <taxon>Actinomycetota</taxon>
        <taxon>Actinomycetes</taxon>
        <taxon>Pseudonocardiales</taxon>
        <taxon>Pseudonocardiaceae</taxon>
        <taxon>Saccharopolyspora</taxon>
    </lineage>
</organism>
<feature type="transmembrane region" description="Helical" evidence="1">
    <location>
        <begin position="12"/>
        <end position="31"/>
    </location>
</feature>
<keyword evidence="1" id="KW-0812">Transmembrane</keyword>
<feature type="transmembrane region" description="Helical" evidence="1">
    <location>
        <begin position="37"/>
        <end position="60"/>
    </location>
</feature>
<dbReference type="SUPFAM" id="SSF109604">
    <property type="entry name" value="HD-domain/PDEase-like"/>
    <property type="match status" value="1"/>
</dbReference>
<reference evidence="4 5" key="1">
    <citation type="journal article" date="2019" name="Int. J. Syst. Evol. Microbiol.">
        <title>The Global Catalogue of Microorganisms (GCM) 10K type strain sequencing project: providing services to taxonomists for standard genome sequencing and annotation.</title>
        <authorList>
            <consortium name="The Broad Institute Genomics Platform"/>
            <consortium name="The Broad Institute Genome Sequencing Center for Infectious Disease"/>
            <person name="Wu L."/>
            <person name="Ma J."/>
        </authorList>
    </citation>
    <scope>NUCLEOTIDE SEQUENCE [LARGE SCALE GENOMIC DNA]</scope>
    <source>
        <strain evidence="4 5">JCM 10303</strain>
    </source>
</reference>
<evidence type="ECO:0000259" key="3">
    <source>
        <dbReference type="PROSITE" id="PS51832"/>
    </source>
</evidence>
<dbReference type="SUPFAM" id="SSF55073">
    <property type="entry name" value="Nucleotide cyclase"/>
    <property type="match status" value="1"/>
</dbReference>
<feature type="transmembrane region" description="Helical" evidence="1">
    <location>
        <begin position="197"/>
        <end position="217"/>
    </location>
</feature>
<dbReference type="InterPro" id="IPR003607">
    <property type="entry name" value="HD/PDEase_dom"/>
</dbReference>
<dbReference type="PROSITE" id="PS50887">
    <property type="entry name" value="GGDEF"/>
    <property type="match status" value="1"/>
</dbReference>
<keyword evidence="1" id="KW-1133">Transmembrane helix</keyword>
<dbReference type="SMART" id="SM00267">
    <property type="entry name" value="GGDEF"/>
    <property type="match status" value="1"/>
</dbReference>
<evidence type="ECO:0000256" key="1">
    <source>
        <dbReference type="SAM" id="Phobius"/>
    </source>
</evidence>
<evidence type="ECO:0000313" key="4">
    <source>
        <dbReference type="EMBL" id="GAA0514539.1"/>
    </source>
</evidence>
<dbReference type="PANTHER" id="PTHR45138">
    <property type="entry name" value="REGULATORY COMPONENTS OF SENSORY TRANSDUCTION SYSTEM"/>
    <property type="match status" value="1"/>
</dbReference>
<keyword evidence="5" id="KW-1185">Reference proteome</keyword>
<feature type="domain" description="GGDEF" evidence="2">
    <location>
        <begin position="354"/>
        <end position="488"/>
    </location>
</feature>
<name>A0ABN1C9I0_SACER</name>
<dbReference type="Gene3D" id="3.30.70.270">
    <property type="match status" value="1"/>
</dbReference>
<protein>
    <recommendedName>
        <fullName evidence="6">Diguanylate cyclase (GGDEF)-like protein</fullName>
    </recommendedName>
</protein>
<accession>A0ABN1C9I0</accession>
<gene>
    <name evidence="4" type="ORF">GCM10009533_11860</name>
</gene>
<dbReference type="Gene3D" id="1.10.3210.10">
    <property type="entry name" value="Hypothetical protein af1432"/>
    <property type="match status" value="1"/>
</dbReference>
<dbReference type="EMBL" id="BAAAGS010000005">
    <property type="protein sequence ID" value="GAA0514539.1"/>
    <property type="molecule type" value="Genomic_DNA"/>
</dbReference>
<comment type="caution">
    <text evidence="4">The sequence shown here is derived from an EMBL/GenBank/DDBJ whole genome shotgun (WGS) entry which is preliminary data.</text>
</comment>
<feature type="transmembrane region" description="Helical" evidence="1">
    <location>
        <begin position="106"/>
        <end position="123"/>
    </location>
</feature>
<dbReference type="Proteomes" id="UP001500729">
    <property type="component" value="Unassembled WGS sequence"/>
</dbReference>
<dbReference type="InterPro" id="IPR029787">
    <property type="entry name" value="Nucleotide_cyclase"/>
</dbReference>
<dbReference type="NCBIfam" id="TIGR00254">
    <property type="entry name" value="GGDEF"/>
    <property type="match status" value="1"/>
</dbReference>
<feature type="transmembrane region" description="Helical" evidence="1">
    <location>
        <begin position="165"/>
        <end position="185"/>
    </location>
</feature>
<dbReference type="Pfam" id="PF00990">
    <property type="entry name" value="GGDEF"/>
    <property type="match status" value="1"/>
</dbReference>
<feature type="domain" description="HD-GYP" evidence="3">
    <location>
        <begin position="495"/>
        <end position="690"/>
    </location>
</feature>
<dbReference type="InterPro" id="IPR043128">
    <property type="entry name" value="Rev_trsase/Diguanyl_cyclase"/>
</dbReference>
<feature type="transmembrane region" description="Helical" evidence="1">
    <location>
        <begin position="265"/>
        <end position="285"/>
    </location>
</feature>
<feature type="transmembrane region" description="Helical" evidence="1">
    <location>
        <begin position="232"/>
        <end position="253"/>
    </location>
</feature>
<proteinExistence type="predicted"/>
<dbReference type="CDD" id="cd00077">
    <property type="entry name" value="HDc"/>
    <property type="match status" value="1"/>
</dbReference>
<dbReference type="Pfam" id="PF13487">
    <property type="entry name" value="HD_5"/>
    <property type="match status" value="1"/>
</dbReference>
<dbReference type="RefSeq" id="WP_011873988.1">
    <property type="nucleotide sequence ID" value="NZ_BAAAGS010000005.1"/>
</dbReference>
<evidence type="ECO:0000259" key="2">
    <source>
        <dbReference type="PROSITE" id="PS50887"/>
    </source>
</evidence>
<dbReference type="CDD" id="cd01949">
    <property type="entry name" value="GGDEF"/>
    <property type="match status" value="1"/>
</dbReference>
<evidence type="ECO:0008006" key="6">
    <source>
        <dbReference type="Google" id="ProtNLM"/>
    </source>
</evidence>